<accession>X1A1V5</accession>
<dbReference type="EMBL" id="BART01009336">
    <property type="protein sequence ID" value="GAG66763.1"/>
    <property type="molecule type" value="Genomic_DNA"/>
</dbReference>
<reference evidence="1" key="1">
    <citation type="journal article" date="2014" name="Front. Microbiol.">
        <title>High frequency of phylogenetically diverse reductive dehalogenase-homologous genes in deep subseafloor sedimentary metagenomes.</title>
        <authorList>
            <person name="Kawai M."/>
            <person name="Futagami T."/>
            <person name="Toyoda A."/>
            <person name="Takaki Y."/>
            <person name="Nishi S."/>
            <person name="Hori S."/>
            <person name="Arai W."/>
            <person name="Tsubouchi T."/>
            <person name="Morono Y."/>
            <person name="Uchiyama I."/>
            <person name="Ito T."/>
            <person name="Fujiyama A."/>
            <person name="Inagaki F."/>
            <person name="Takami H."/>
        </authorList>
    </citation>
    <scope>NUCLEOTIDE SEQUENCE</scope>
    <source>
        <strain evidence="1">Expedition CK06-06</strain>
    </source>
</reference>
<gene>
    <name evidence="1" type="ORF">S01H4_20716</name>
</gene>
<name>X1A1V5_9ZZZZ</name>
<dbReference type="AlphaFoldDB" id="X1A1V5"/>
<sequence length="259" mass="28656">MGKSGIVYLALVPLVAPETGVITEVATIIGKEPYGTRLLLAGKVPKIVAHYEGKQTAESVAQRLKDLGLVPILCTESELCRSSEGFIAHTLEVGQGYVLFYDRGGQKREMKSRGVFLIIQGREETYVTKEKTETTRKFSLARTALTGGIPMWRTEKKQVKGSSAVTKYFARLYTRKSSEPAVEIIHNQADYSFLRGEMASSSLANFNIVVTKLQQTFPKAIFDDNLMRASIKQAHGPSGAEDTEINCKLLYLQYLAVKP</sequence>
<evidence type="ECO:0000313" key="1">
    <source>
        <dbReference type="EMBL" id="GAG66763.1"/>
    </source>
</evidence>
<comment type="caution">
    <text evidence="1">The sequence shown here is derived from an EMBL/GenBank/DDBJ whole genome shotgun (WGS) entry which is preliminary data.</text>
</comment>
<organism evidence="1">
    <name type="scientific">marine sediment metagenome</name>
    <dbReference type="NCBI Taxonomy" id="412755"/>
    <lineage>
        <taxon>unclassified sequences</taxon>
        <taxon>metagenomes</taxon>
        <taxon>ecological metagenomes</taxon>
    </lineage>
</organism>
<proteinExistence type="predicted"/>
<protein>
    <submittedName>
        <fullName evidence="1">Uncharacterized protein</fullName>
    </submittedName>
</protein>